<dbReference type="GeneID" id="115034566"/>
<feature type="transmembrane region" description="Helical" evidence="1">
    <location>
        <begin position="132"/>
        <end position="152"/>
    </location>
</feature>
<protein>
    <recommendedName>
        <fullName evidence="4">Activin types I and II receptor domain-containing protein</fullName>
    </recommendedName>
</protein>
<dbReference type="EnsemblMetazoa" id="XM_029491863.1">
    <property type="protein sequence ID" value="XP_029347723.1"/>
    <property type="gene ID" value="LOC115034566"/>
</dbReference>
<evidence type="ECO:0000256" key="1">
    <source>
        <dbReference type="SAM" id="Phobius"/>
    </source>
</evidence>
<keyword evidence="1" id="KW-1133">Transmembrane helix</keyword>
<dbReference type="RefSeq" id="XP_029347723.1">
    <property type="nucleotide sequence ID" value="XM_029491863.1"/>
</dbReference>
<organism evidence="2 3">
    <name type="scientific">Acyrthosiphon pisum</name>
    <name type="common">Pea aphid</name>
    <dbReference type="NCBI Taxonomy" id="7029"/>
    <lineage>
        <taxon>Eukaryota</taxon>
        <taxon>Metazoa</taxon>
        <taxon>Ecdysozoa</taxon>
        <taxon>Arthropoda</taxon>
        <taxon>Hexapoda</taxon>
        <taxon>Insecta</taxon>
        <taxon>Pterygota</taxon>
        <taxon>Neoptera</taxon>
        <taxon>Paraneoptera</taxon>
        <taxon>Hemiptera</taxon>
        <taxon>Sternorrhyncha</taxon>
        <taxon>Aphidomorpha</taxon>
        <taxon>Aphidoidea</taxon>
        <taxon>Aphididae</taxon>
        <taxon>Macrosiphini</taxon>
        <taxon>Acyrthosiphon</taxon>
    </lineage>
</organism>
<sequence length="165" mass="19117">MRGTTLMKKKDYLFINLNPCKELICTLCPPGKNFKRQCDSSTHRNCTTNNIDCKLGKEPAYCYATWHNNTLLNQVVITGKSCTNRQDCSQPRYVNTTRSLRDKMYCCCNSSLCNNNVEWVPEINSEPSDKTIIIIIGYIVAFICIFVLYKSYQCVSNFNNRQRYM</sequence>
<name>A0A8R2NX20_ACYPI</name>
<keyword evidence="1" id="KW-0472">Membrane</keyword>
<dbReference type="Gene3D" id="2.10.60.10">
    <property type="entry name" value="CD59"/>
    <property type="match status" value="1"/>
</dbReference>
<keyword evidence="3" id="KW-1185">Reference proteome</keyword>
<reference evidence="2" key="2">
    <citation type="submission" date="2022-06" db="UniProtKB">
        <authorList>
            <consortium name="EnsemblMetazoa"/>
        </authorList>
    </citation>
    <scope>IDENTIFICATION</scope>
</reference>
<dbReference type="KEGG" id="api:115034566"/>
<reference evidence="3" key="1">
    <citation type="submission" date="2010-06" db="EMBL/GenBank/DDBJ databases">
        <authorList>
            <person name="Jiang H."/>
            <person name="Abraham K."/>
            <person name="Ali S."/>
            <person name="Alsbrooks S.L."/>
            <person name="Anim B.N."/>
            <person name="Anosike U.S."/>
            <person name="Attaway T."/>
            <person name="Bandaranaike D.P."/>
            <person name="Battles P.K."/>
            <person name="Bell S.N."/>
            <person name="Bell A.V."/>
            <person name="Beltran B."/>
            <person name="Bickham C."/>
            <person name="Bustamante Y."/>
            <person name="Caleb T."/>
            <person name="Canada A."/>
            <person name="Cardenas V."/>
            <person name="Carter K."/>
            <person name="Chacko J."/>
            <person name="Chandrabose M.N."/>
            <person name="Chavez D."/>
            <person name="Chavez A."/>
            <person name="Chen L."/>
            <person name="Chu H.-S."/>
            <person name="Claassen K.J."/>
            <person name="Cockrell R."/>
            <person name="Collins M."/>
            <person name="Cooper J.A."/>
            <person name="Cree A."/>
            <person name="Curry S.M."/>
            <person name="Da Y."/>
            <person name="Dao M.D."/>
            <person name="Das B."/>
            <person name="Davila M.-L."/>
            <person name="Davy-Carroll L."/>
            <person name="Denson S."/>
            <person name="Dinh H."/>
            <person name="Ebong V.E."/>
            <person name="Edwards J.R."/>
            <person name="Egan A."/>
            <person name="El-Daye J."/>
            <person name="Escobedo L."/>
            <person name="Fernandez S."/>
            <person name="Fernando P.R."/>
            <person name="Flagg N."/>
            <person name="Forbes L.D."/>
            <person name="Fowler R.G."/>
            <person name="Fu Q."/>
            <person name="Gabisi R.A."/>
            <person name="Ganer J."/>
            <person name="Garbino Pronczuk A."/>
            <person name="Garcia R.M."/>
            <person name="Garner T."/>
            <person name="Garrett T.E."/>
            <person name="Gonzalez D.A."/>
            <person name="Hamid H."/>
            <person name="Hawkins E.S."/>
            <person name="Hirani K."/>
            <person name="Hogues M.E."/>
            <person name="Hollins B."/>
            <person name="Hsiao C.-H."/>
            <person name="Jabil R."/>
            <person name="James M.L."/>
            <person name="Jhangiani S.N."/>
            <person name="Johnson B."/>
            <person name="Johnson Q."/>
            <person name="Joshi V."/>
            <person name="Kalu J.B."/>
            <person name="Kam C."/>
            <person name="Kashfia A."/>
            <person name="Keebler J."/>
            <person name="Kisamo H."/>
            <person name="Kovar C.L."/>
            <person name="Lago L.A."/>
            <person name="Lai C.-Y."/>
            <person name="Laidlaw J."/>
            <person name="Lara F."/>
            <person name="Le T.-K."/>
            <person name="Lee S.L."/>
            <person name="Legall F.H."/>
            <person name="Lemon S.J."/>
            <person name="Lewis L.R."/>
            <person name="Li B."/>
            <person name="Liu Y."/>
            <person name="Liu Y.-S."/>
            <person name="Lopez J."/>
            <person name="Lozado R.J."/>
            <person name="Lu J."/>
            <person name="Madu R.C."/>
            <person name="Maheshwari M."/>
            <person name="Maheshwari R."/>
            <person name="Malloy K."/>
            <person name="Martinez E."/>
            <person name="Mathew T."/>
            <person name="Mercado I.C."/>
            <person name="Mercado C."/>
            <person name="Meyer B."/>
            <person name="Montgomery K."/>
            <person name="Morgan M.B."/>
            <person name="Munidasa M."/>
            <person name="Nazareth L.V."/>
            <person name="Nelson J."/>
            <person name="Ng B.M."/>
            <person name="Nguyen N.B."/>
            <person name="Nguyen P.Q."/>
            <person name="Nguyen T."/>
            <person name="Obregon M."/>
            <person name="Okwuonu G.O."/>
            <person name="Onwere C.G."/>
            <person name="Orozco G."/>
            <person name="Parra A."/>
            <person name="Patel S."/>
            <person name="Patil S."/>
            <person name="Perez A."/>
            <person name="Perez Y."/>
            <person name="Pham C."/>
            <person name="Primus E.L."/>
            <person name="Pu L.-L."/>
            <person name="Puazo M."/>
            <person name="Qin X."/>
            <person name="Quiroz J.B."/>
            <person name="Reese J."/>
            <person name="Richards S."/>
            <person name="Rives C.M."/>
            <person name="Robberts R."/>
            <person name="Ruiz S.J."/>
            <person name="Ruiz M.J."/>
            <person name="Santibanez J."/>
            <person name="Schneider B.W."/>
            <person name="Sisson I."/>
            <person name="Smith M."/>
            <person name="Sodergren E."/>
            <person name="Song X.-Z."/>
            <person name="Song B.B."/>
            <person name="Summersgill H."/>
            <person name="Thelus R."/>
            <person name="Thornton R.D."/>
            <person name="Trejos Z.Y."/>
            <person name="Usmani K."/>
            <person name="Vattathil S."/>
            <person name="Villasana D."/>
            <person name="Walker D.L."/>
            <person name="Wang S."/>
            <person name="Wang K."/>
            <person name="White C.S."/>
            <person name="Williams A.C."/>
            <person name="Williamson J."/>
            <person name="Wilson K."/>
            <person name="Woghiren I.O."/>
            <person name="Woodworth J.R."/>
            <person name="Worley K.C."/>
            <person name="Wright R.A."/>
            <person name="Wu W."/>
            <person name="Young L."/>
            <person name="Zhang L."/>
            <person name="Zhang J."/>
            <person name="Zhu Y."/>
            <person name="Muzny D.M."/>
            <person name="Weinstock G."/>
            <person name="Gibbs R.A."/>
        </authorList>
    </citation>
    <scope>NUCLEOTIDE SEQUENCE [LARGE SCALE GENOMIC DNA]</scope>
    <source>
        <strain evidence="3">LSR1</strain>
    </source>
</reference>
<evidence type="ECO:0000313" key="2">
    <source>
        <dbReference type="EnsemblMetazoa" id="XP_029347723.1"/>
    </source>
</evidence>
<keyword evidence="1" id="KW-0812">Transmembrane</keyword>
<evidence type="ECO:0008006" key="4">
    <source>
        <dbReference type="Google" id="ProtNLM"/>
    </source>
</evidence>
<dbReference type="Proteomes" id="UP000007819">
    <property type="component" value="Chromosome X"/>
</dbReference>
<accession>A0A8R2NX20</accession>
<dbReference type="InterPro" id="IPR045860">
    <property type="entry name" value="Snake_toxin-like_sf"/>
</dbReference>
<proteinExistence type="predicted"/>
<dbReference type="SUPFAM" id="SSF57302">
    <property type="entry name" value="Snake toxin-like"/>
    <property type="match status" value="1"/>
</dbReference>
<dbReference type="AlphaFoldDB" id="A0A8R2NX20"/>
<evidence type="ECO:0000313" key="3">
    <source>
        <dbReference type="Proteomes" id="UP000007819"/>
    </source>
</evidence>